<organism evidence="1 2">
    <name type="scientific">Eretmocerus hayati</name>
    <dbReference type="NCBI Taxonomy" id="131215"/>
    <lineage>
        <taxon>Eukaryota</taxon>
        <taxon>Metazoa</taxon>
        <taxon>Ecdysozoa</taxon>
        <taxon>Arthropoda</taxon>
        <taxon>Hexapoda</taxon>
        <taxon>Insecta</taxon>
        <taxon>Pterygota</taxon>
        <taxon>Neoptera</taxon>
        <taxon>Endopterygota</taxon>
        <taxon>Hymenoptera</taxon>
        <taxon>Apocrita</taxon>
        <taxon>Proctotrupomorpha</taxon>
        <taxon>Chalcidoidea</taxon>
        <taxon>Aphelinidae</taxon>
        <taxon>Aphelininae</taxon>
        <taxon>Eretmocerus</taxon>
    </lineage>
</organism>
<reference evidence="1" key="1">
    <citation type="submission" date="2023-04" db="EMBL/GenBank/DDBJ databases">
        <title>A chromosome-level genome assembly of the parasitoid wasp Eretmocerus hayati.</title>
        <authorList>
            <person name="Zhong Y."/>
            <person name="Liu S."/>
            <person name="Liu Y."/>
        </authorList>
    </citation>
    <scope>NUCLEOTIDE SEQUENCE</scope>
    <source>
        <strain evidence="1">ZJU_SS_LIU_2023</strain>
    </source>
</reference>
<sequence length="180" mass="20775">IHIPFRWTQNDFINNHLMIFQGEPYYSKPTSDRSWYMVRRDPLTGLYRIGWLSYIKALVQNTGTRYWGDNDQCWHKGGIIRREVCHYLCKGIGNPQIQQGLCIHNACFCEWKIPSTLYESISLSLAVSFHIGTSEEINLGSLLEISERFDSLPDSTTHGLDQLLDEEECEASEPQPSCSR</sequence>
<keyword evidence="2" id="KW-1185">Reference proteome</keyword>
<name>A0ACC2MZV2_9HYME</name>
<evidence type="ECO:0000313" key="1">
    <source>
        <dbReference type="EMBL" id="KAJ8664340.1"/>
    </source>
</evidence>
<proteinExistence type="predicted"/>
<protein>
    <submittedName>
        <fullName evidence="1">Uncharacterized protein</fullName>
    </submittedName>
</protein>
<accession>A0ACC2MZV2</accession>
<comment type="caution">
    <text evidence="1">The sequence shown here is derived from an EMBL/GenBank/DDBJ whole genome shotgun (WGS) entry which is preliminary data.</text>
</comment>
<feature type="non-terminal residue" evidence="1">
    <location>
        <position position="1"/>
    </location>
</feature>
<dbReference type="Proteomes" id="UP001239111">
    <property type="component" value="Chromosome 4"/>
</dbReference>
<feature type="non-terminal residue" evidence="1">
    <location>
        <position position="180"/>
    </location>
</feature>
<dbReference type="EMBL" id="CM056744">
    <property type="protein sequence ID" value="KAJ8664340.1"/>
    <property type="molecule type" value="Genomic_DNA"/>
</dbReference>
<evidence type="ECO:0000313" key="2">
    <source>
        <dbReference type="Proteomes" id="UP001239111"/>
    </source>
</evidence>
<gene>
    <name evidence="1" type="ORF">QAD02_006002</name>
</gene>